<name>A0A843WYS9_COLES</name>
<accession>A0A843WYS9</accession>
<keyword evidence="2" id="KW-1185">Reference proteome</keyword>
<dbReference type="AlphaFoldDB" id="A0A843WYS9"/>
<organism evidence="1 2">
    <name type="scientific">Colocasia esculenta</name>
    <name type="common">Wild taro</name>
    <name type="synonym">Arum esculentum</name>
    <dbReference type="NCBI Taxonomy" id="4460"/>
    <lineage>
        <taxon>Eukaryota</taxon>
        <taxon>Viridiplantae</taxon>
        <taxon>Streptophyta</taxon>
        <taxon>Embryophyta</taxon>
        <taxon>Tracheophyta</taxon>
        <taxon>Spermatophyta</taxon>
        <taxon>Magnoliopsida</taxon>
        <taxon>Liliopsida</taxon>
        <taxon>Araceae</taxon>
        <taxon>Aroideae</taxon>
        <taxon>Colocasieae</taxon>
        <taxon>Colocasia</taxon>
    </lineage>
</organism>
<dbReference type="Proteomes" id="UP000652761">
    <property type="component" value="Unassembled WGS sequence"/>
</dbReference>
<proteinExistence type="predicted"/>
<evidence type="ECO:0000313" key="2">
    <source>
        <dbReference type="Proteomes" id="UP000652761"/>
    </source>
</evidence>
<gene>
    <name evidence="1" type="ORF">Taro_046392</name>
</gene>
<sequence length="122" mass="13692">MGLLETGSSVNTAWDCVDIVNPVFMNLLQGLMPSVDTKSRYGAWSTIGLQFWEEQPWEGFVGSISCWSFVYPSSYSSRYVRVSSHLLILEYQVRCQRTLLVSRRGEAVFMTALCGRCGSMGT</sequence>
<comment type="caution">
    <text evidence="1">The sequence shown here is derived from an EMBL/GenBank/DDBJ whole genome shotgun (WGS) entry which is preliminary data.</text>
</comment>
<protein>
    <submittedName>
        <fullName evidence="1">Uncharacterized protein</fullName>
    </submittedName>
</protein>
<dbReference type="EMBL" id="NMUH01005703">
    <property type="protein sequence ID" value="MQM13467.1"/>
    <property type="molecule type" value="Genomic_DNA"/>
</dbReference>
<evidence type="ECO:0000313" key="1">
    <source>
        <dbReference type="EMBL" id="MQM13467.1"/>
    </source>
</evidence>
<reference evidence="1" key="1">
    <citation type="submission" date="2017-07" db="EMBL/GenBank/DDBJ databases">
        <title>Taro Niue Genome Assembly and Annotation.</title>
        <authorList>
            <person name="Atibalentja N."/>
            <person name="Keating K."/>
            <person name="Fields C.J."/>
        </authorList>
    </citation>
    <scope>NUCLEOTIDE SEQUENCE</scope>
    <source>
        <strain evidence="1">Niue_2</strain>
        <tissue evidence="1">Leaf</tissue>
    </source>
</reference>